<dbReference type="Pfam" id="PF13358">
    <property type="entry name" value="DDE_3"/>
    <property type="match status" value="1"/>
</dbReference>
<dbReference type="EMBL" id="JH413817">
    <property type="protein sequence ID" value="EHL31238.1"/>
    <property type="molecule type" value="Genomic_DNA"/>
</dbReference>
<gene>
    <name evidence="2" type="ORF">LDG_6699</name>
</gene>
<evidence type="ECO:0000259" key="1">
    <source>
        <dbReference type="Pfam" id="PF13358"/>
    </source>
</evidence>
<sequence length="45" mass="5305">MIIDNGSIHRSKKVSKFVKKHEWVELFFLPPYHLNIIQLSYFGSG</sequence>
<evidence type="ECO:0000313" key="3">
    <source>
        <dbReference type="Proteomes" id="UP000002770"/>
    </source>
</evidence>
<dbReference type="Gene3D" id="3.30.420.10">
    <property type="entry name" value="Ribonuclease H-like superfamily/Ribonuclease H"/>
    <property type="match status" value="1"/>
</dbReference>
<dbReference type="InterPro" id="IPR038717">
    <property type="entry name" value="Tc1-like_DDE_dom"/>
</dbReference>
<name>G9EN77_9GAMM</name>
<dbReference type="AlphaFoldDB" id="G9EN77"/>
<proteinExistence type="predicted"/>
<dbReference type="InterPro" id="IPR036397">
    <property type="entry name" value="RNaseH_sf"/>
</dbReference>
<dbReference type="InParanoid" id="G9EN77"/>
<keyword evidence="3" id="KW-1185">Reference proteome</keyword>
<organism evidence="2 3">
    <name type="scientific">Legionella drancourtii LLAP12</name>
    <dbReference type="NCBI Taxonomy" id="658187"/>
    <lineage>
        <taxon>Bacteria</taxon>
        <taxon>Pseudomonadati</taxon>
        <taxon>Pseudomonadota</taxon>
        <taxon>Gammaproteobacteria</taxon>
        <taxon>Legionellales</taxon>
        <taxon>Legionellaceae</taxon>
        <taxon>Legionella</taxon>
    </lineage>
</organism>
<evidence type="ECO:0000313" key="2">
    <source>
        <dbReference type="EMBL" id="EHL31238.1"/>
    </source>
</evidence>
<dbReference type="HOGENOM" id="CLU_3201487_0_0_6"/>
<reference evidence="2 3" key="1">
    <citation type="journal article" date="2011" name="BMC Genomics">
        <title>Insight into cross-talk between intra-amoebal pathogens.</title>
        <authorList>
            <person name="Gimenez G."/>
            <person name="Bertelli C."/>
            <person name="Moliner C."/>
            <person name="Robert C."/>
            <person name="Raoult D."/>
            <person name="Fournier P.E."/>
            <person name="Greub G."/>
        </authorList>
    </citation>
    <scope>NUCLEOTIDE SEQUENCE [LARGE SCALE GENOMIC DNA]</scope>
    <source>
        <strain evidence="2 3">LLAP12</strain>
    </source>
</reference>
<protein>
    <recommendedName>
        <fullName evidence="1">Tc1-like transposase DDE domain-containing protein</fullName>
    </recommendedName>
</protein>
<accession>G9EN77</accession>
<dbReference type="GO" id="GO:0003676">
    <property type="term" value="F:nucleic acid binding"/>
    <property type="evidence" value="ECO:0007669"/>
    <property type="project" value="InterPro"/>
</dbReference>
<dbReference type="STRING" id="658187.LDG_6699"/>
<feature type="domain" description="Tc1-like transposase DDE" evidence="1">
    <location>
        <begin position="1"/>
        <end position="37"/>
    </location>
</feature>
<dbReference type="Proteomes" id="UP000002770">
    <property type="component" value="Unassembled WGS sequence"/>
</dbReference>